<dbReference type="GO" id="GO:0009088">
    <property type="term" value="P:threonine biosynthetic process"/>
    <property type="evidence" value="ECO:0007669"/>
    <property type="project" value="UniProtKB-UniPathway"/>
</dbReference>
<keyword evidence="12" id="KW-0521">NADP</keyword>
<keyword evidence="8 12" id="KW-0560">Oxidoreductase</keyword>
<evidence type="ECO:0000256" key="12">
    <source>
        <dbReference type="RuleBase" id="RU000579"/>
    </source>
</evidence>
<keyword evidence="7 12" id="KW-0791">Threonine biosynthesis</keyword>
<dbReference type="UniPathway" id="UPA00050">
    <property type="reaction ID" value="UER00063"/>
</dbReference>
<dbReference type="RefSeq" id="WP_177198999.1">
    <property type="nucleotide sequence ID" value="NZ_FOOK01000006.1"/>
</dbReference>
<evidence type="ECO:0000256" key="13">
    <source>
        <dbReference type="RuleBase" id="RU004171"/>
    </source>
</evidence>
<dbReference type="AlphaFoldDB" id="A0A1I2M426"/>
<keyword evidence="10 12" id="KW-0486">Methionine biosynthesis</keyword>
<dbReference type="Gene3D" id="3.30.360.10">
    <property type="entry name" value="Dihydrodipicolinate Reductase, domain 2"/>
    <property type="match status" value="1"/>
</dbReference>
<comment type="catalytic activity">
    <reaction evidence="11">
        <text>L-homoserine + NADP(+) = L-aspartate 4-semialdehyde + NADPH + H(+)</text>
        <dbReference type="Rhea" id="RHEA:15761"/>
        <dbReference type="ChEBI" id="CHEBI:15378"/>
        <dbReference type="ChEBI" id="CHEBI:57476"/>
        <dbReference type="ChEBI" id="CHEBI:57783"/>
        <dbReference type="ChEBI" id="CHEBI:58349"/>
        <dbReference type="ChEBI" id="CHEBI:537519"/>
        <dbReference type="EC" id="1.1.1.3"/>
    </reaction>
    <physiologicalReaction direction="right-to-left" evidence="11">
        <dbReference type="Rhea" id="RHEA:15763"/>
    </physiologicalReaction>
</comment>
<evidence type="ECO:0000256" key="9">
    <source>
        <dbReference type="ARBA" id="ARBA00023053"/>
    </source>
</evidence>
<dbReference type="PANTHER" id="PTHR43331:SF1">
    <property type="entry name" value="HOMOSERINE DEHYDROGENASE"/>
    <property type="match status" value="1"/>
</dbReference>
<evidence type="ECO:0000313" key="17">
    <source>
        <dbReference type="Proteomes" id="UP000198661"/>
    </source>
</evidence>
<evidence type="ECO:0000256" key="2">
    <source>
        <dbReference type="ARBA" id="ARBA00005062"/>
    </source>
</evidence>
<keyword evidence="6 12" id="KW-0028">Amino-acid biosynthesis</keyword>
<dbReference type="GO" id="GO:0004412">
    <property type="term" value="F:homoserine dehydrogenase activity"/>
    <property type="evidence" value="ECO:0007669"/>
    <property type="project" value="UniProtKB-EC"/>
</dbReference>
<dbReference type="Proteomes" id="UP000198661">
    <property type="component" value="Unassembled WGS sequence"/>
</dbReference>
<evidence type="ECO:0000256" key="1">
    <source>
        <dbReference type="ARBA" id="ARBA00005056"/>
    </source>
</evidence>
<feature type="domain" description="Aspartate/homoserine dehydrogenase NAD-binding" evidence="15">
    <location>
        <begin position="10"/>
        <end position="128"/>
    </location>
</feature>
<evidence type="ECO:0000256" key="8">
    <source>
        <dbReference type="ARBA" id="ARBA00023002"/>
    </source>
</evidence>
<keyword evidence="17" id="KW-1185">Reference proteome</keyword>
<protein>
    <recommendedName>
        <fullName evidence="5 12">Homoserine dehydrogenase</fullName>
        <ecNumber evidence="4 12">1.1.1.3</ecNumber>
    </recommendedName>
</protein>
<comment type="pathway">
    <text evidence="2 12">Amino-acid biosynthesis; L-methionine biosynthesis via de novo pathway; L-homoserine from L-aspartate: step 3/3.</text>
</comment>
<evidence type="ECO:0000259" key="15">
    <source>
        <dbReference type="Pfam" id="PF03447"/>
    </source>
</evidence>
<dbReference type="InterPro" id="IPR005106">
    <property type="entry name" value="Asp/hSer_DH_NAD-bd"/>
</dbReference>
<reference evidence="16 17" key="1">
    <citation type="submission" date="2016-10" db="EMBL/GenBank/DDBJ databases">
        <authorList>
            <person name="de Groot N.N."/>
        </authorList>
    </citation>
    <scope>NUCLEOTIDE SEQUENCE [LARGE SCALE GENOMIC DNA]</scope>
    <source>
        <strain evidence="16 17">DSM 44945</strain>
    </source>
</reference>
<dbReference type="SUPFAM" id="SSF55347">
    <property type="entry name" value="Glyceraldehyde-3-phosphate dehydrogenase-like, C-terminal domain"/>
    <property type="match status" value="1"/>
</dbReference>
<accession>A0A1I2M426</accession>
<dbReference type="EC" id="1.1.1.3" evidence="4 12"/>
<keyword evidence="9" id="KW-0915">Sodium</keyword>
<feature type="domain" description="Homoserine dehydrogenase catalytic" evidence="14">
    <location>
        <begin position="136"/>
        <end position="315"/>
    </location>
</feature>
<dbReference type="GO" id="GO:0009086">
    <property type="term" value="P:methionine biosynthetic process"/>
    <property type="evidence" value="ECO:0007669"/>
    <property type="project" value="UniProtKB-KW"/>
</dbReference>
<dbReference type="PANTHER" id="PTHR43331">
    <property type="entry name" value="HOMOSERINE DEHYDROGENASE"/>
    <property type="match status" value="1"/>
</dbReference>
<dbReference type="Pfam" id="PF03447">
    <property type="entry name" value="NAD_binding_3"/>
    <property type="match status" value="1"/>
</dbReference>
<evidence type="ECO:0000313" key="16">
    <source>
        <dbReference type="EMBL" id="SFF84196.1"/>
    </source>
</evidence>
<dbReference type="Gene3D" id="3.40.50.720">
    <property type="entry name" value="NAD(P)-binding Rossmann-like Domain"/>
    <property type="match status" value="1"/>
</dbReference>
<proteinExistence type="inferred from homology"/>
<evidence type="ECO:0000256" key="7">
    <source>
        <dbReference type="ARBA" id="ARBA00022697"/>
    </source>
</evidence>
<evidence type="ECO:0000259" key="14">
    <source>
        <dbReference type="Pfam" id="PF00742"/>
    </source>
</evidence>
<evidence type="ECO:0000256" key="6">
    <source>
        <dbReference type="ARBA" id="ARBA00022605"/>
    </source>
</evidence>
<dbReference type="GO" id="GO:0050661">
    <property type="term" value="F:NADP binding"/>
    <property type="evidence" value="ECO:0007669"/>
    <property type="project" value="InterPro"/>
</dbReference>
<name>A0A1I2M426_9BACL</name>
<evidence type="ECO:0000256" key="4">
    <source>
        <dbReference type="ARBA" id="ARBA00013213"/>
    </source>
</evidence>
<dbReference type="STRING" id="201973.SAMN04488025_106103"/>
<sequence length="437" mass="48007">MDRIDVALLGLGTVGTGVYKMLQSNQDVIARRTGLLFEVKHILVRDPNKKRKVDGVQHLLTTRFEEIMATGVDVVMEAMGGVEPARTYIERAIRTRCHVVTANKELIAKHGAELEKLAREHGVQLLYEASVGGGIPVLGTLQHFLKANRIMRVSGILNGTTNFILTQMGEHQRPFEEVLAEAQRRGYAEADPTADVEGLDAAHKLAILSRLAFGAVVSVDEIARRGITDISPEELELAHRLGYKIKLLAKAEQFGEEGPVALQVGPTLVPLSHPLAGINGVYNAIHVEADTVQDVTLVGQGAGEQPTASAMVEDLCNLFRLPLPRPLPYRRPLVLPVWEEGGARFAFIETKDRLGSDISHQVKERLKRFGTSAVDVAWLPGAERGALALILRRWDPSLEEKLTEELGLEAERVVFRPLLGMPEPVGEEREEKISSAQ</sequence>
<comment type="similarity">
    <text evidence="3 13">Belongs to the homoserine dehydrogenase family.</text>
</comment>
<dbReference type="InterPro" id="IPR001342">
    <property type="entry name" value="HDH_cat"/>
</dbReference>
<gene>
    <name evidence="16" type="ORF">SAMN04488025_106103</name>
</gene>
<dbReference type="NCBIfam" id="NF004976">
    <property type="entry name" value="PRK06349.1"/>
    <property type="match status" value="1"/>
</dbReference>
<dbReference type="PROSITE" id="PS01042">
    <property type="entry name" value="HOMOSER_DHGENASE"/>
    <property type="match status" value="1"/>
</dbReference>
<organism evidence="16 17">
    <name type="scientific">Planifilum fulgidum</name>
    <dbReference type="NCBI Taxonomy" id="201973"/>
    <lineage>
        <taxon>Bacteria</taxon>
        <taxon>Bacillati</taxon>
        <taxon>Bacillota</taxon>
        <taxon>Bacilli</taxon>
        <taxon>Bacillales</taxon>
        <taxon>Thermoactinomycetaceae</taxon>
        <taxon>Planifilum</taxon>
    </lineage>
</organism>
<evidence type="ECO:0000256" key="3">
    <source>
        <dbReference type="ARBA" id="ARBA00006753"/>
    </source>
</evidence>
<evidence type="ECO:0000256" key="10">
    <source>
        <dbReference type="ARBA" id="ARBA00023167"/>
    </source>
</evidence>
<evidence type="ECO:0000256" key="11">
    <source>
        <dbReference type="ARBA" id="ARBA00048841"/>
    </source>
</evidence>
<dbReference type="EMBL" id="FOOK01000006">
    <property type="protein sequence ID" value="SFF84196.1"/>
    <property type="molecule type" value="Genomic_DNA"/>
</dbReference>
<dbReference type="SUPFAM" id="SSF51735">
    <property type="entry name" value="NAD(P)-binding Rossmann-fold domains"/>
    <property type="match status" value="1"/>
</dbReference>
<dbReference type="InterPro" id="IPR019811">
    <property type="entry name" value="HDH_CS"/>
</dbReference>
<dbReference type="FunFam" id="3.30.360.10:FF:000005">
    <property type="entry name" value="Homoserine dehydrogenase"/>
    <property type="match status" value="1"/>
</dbReference>
<dbReference type="UniPathway" id="UPA00051">
    <property type="reaction ID" value="UER00465"/>
</dbReference>
<evidence type="ECO:0000256" key="5">
    <source>
        <dbReference type="ARBA" id="ARBA00013376"/>
    </source>
</evidence>
<dbReference type="Pfam" id="PF00742">
    <property type="entry name" value="Homoserine_dh"/>
    <property type="match status" value="1"/>
</dbReference>
<dbReference type="InterPro" id="IPR036291">
    <property type="entry name" value="NAD(P)-bd_dom_sf"/>
</dbReference>
<comment type="pathway">
    <text evidence="1 12">Amino-acid biosynthesis; L-threonine biosynthesis; L-threonine from L-aspartate: step 3/5.</text>
</comment>